<dbReference type="InterPro" id="IPR000225">
    <property type="entry name" value="Armadillo"/>
</dbReference>
<dbReference type="Proteomes" id="UP001140949">
    <property type="component" value="Unassembled WGS sequence"/>
</dbReference>
<evidence type="ECO:0000256" key="2">
    <source>
        <dbReference type="SAM" id="MobiDB-lite"/>
    </source>
</evidence>
<name>A0AAX6GT70_IRIPA</name>
<dbReference type="AlphaFoldDB" id="A0AAX6GT70"/>
<reference evidence="3" key="2">
    <citation type="submission" date="2023-04" db="EMBL/GenBank/DDBJ databases">
        <authorList>
            <person name="Bruccoleri R.E."/>
            <person name="Oakeley E.J."/>
            <person name="Faust A.-M."/>
            <person name="Dessus-Babus S."/>
            <person name="Altorfer M."/>
            <person name="Burckhardt D."/>
            <person name="Oertli M."/>
            <person name="Naumann U."/>
            <person name="Petersen F."/>
            <person name="Wong J."/>
        </authorList>
    </citation>
    <scope>NUCLEOTIDE SEQUENCE</scope>
    <source>
        <strain evidence="3">GSM-AAB239-AS_SAM_17_03QT</strain>
        <tissue evidence="3">Leaf</tissue>
    </source>
</reference>
<dbReference type="EMBL" id="JANAVB010016199">
    <property type="protein sequence ID" value="KAJ6831919.1"/>
    <property type="molecule type" value="Genomic_DNA"/>
</dbReference>
<reference evidence="3" key="1">
    <citation type="journal article" date="2023" name="GigaByte">
        <title>Genome assembly of the bearded iris, Iris pallida Lam.</title>
        <authorList>
            <person name="Bruccoleri R.E."/>
            <person name="Oakeley E.J."/>
            <person name="Faust A.M.E."/>
            <person name="Altorfer M."/>
            <person name="Dessus-Babus S."/>
            <person name="Burckhardt D."/>
            <person name="Oertli M."/>
            <person name="Naumann U."/>
            <person name="Petersen F."/>
            <person name="Wong J."/>
        </authorList>
    </citation>
    <scope>NUCLEOTIDE SEQUENCE</scope>
    <source>
        <strain evidence="3">GSM-AAB239-AS_SAM_17_03QT</strain>
    </source>
</reference>
<organism evidence="3 4">
    <name type="scientific">Iris pallida</name>
    <name type="common">Sweet iris</name>
    <dbReference type="NCBI Taxonomy" id="29817"/>
    <lineage>
        <taxon>Eukaryota</taxon>
        <taxon>Viridiplantae</taxon>
        <taxon>Streptophyta</taxon>
        <taxon>Embryophyta</taxon>
        <taxon>Tracheophyta</taxon>
        <taxon>Spermatophyta</taxon>
        <taxon>Magnoliopsida</taxon>
        <taxon>Liliopsida</taxon>
        <taxon>Asparagales</taxon>
        <taxon>Iridaceae</taxon>
        <taxon>Iridoideae</taxon>
        <taxon>Irideae</taxon>
        <taxon>Iris</taxon>
    </lineage>
</organism>
<comment type="caution">
    <text evidence="3">The sequence shown here is derived from an EMBL/GenBank/DDBJ whole genome shotgun (WGS) entry which is preliminary data.</text>
</comment>
<feature type="region of interest" description="Disordered" evidence="2">
    <location>
        <begin position="305"/>
        <end position="345"/>
    </location>
</feature>
<dbReference type="InterPro" id="IPR011989">
    <property type="entry name" value="ARM-like"/>
</dbReference>
<dbReference type="InterPro" id="IPR016024">
    <property type="entry name" value="ARM-type_fold"/>
</dbReference>
<feature type="compositionally biased region" description="Low complexity" evidence="2">
    <location>
        <begin position="316"/>
        <end position="345"/>
    </location>
</feature>
<gene>
    <name evidence="3" type="ORF">M6B38_343470</name>
</gene>
<dbReference type="SUPFAM" id="SSF48371">
    <property type="entry name" value="ARM repeat"/>
    <property type="match status" value="1"/>
</dbReference>
<dbReference type="PANTHER" id="PTHR23315:SF238">
    <property type="entry name" value="ARM REPEAT SUPERFAMILY PROTEIN"/>
    <property type="match status" value="1"/>
</dbReference>
<proteinExistence type="predicted"/>
<dbReference type="PANTHER" id="PTHR23315">
    <property type="entry name" value="U BOX DOMAIN-CONTAINING"/>
    <property type="match status" value="1"/>
</dbReference>
<keyword evidence="1" id="KW-0833">Ubl conjugation pathway</keyword>
<sequence length="345" mass="36060">MTEEKQRRARSMVSRLAFAATDDALSSHLSSVRHLSRTDPSIRPFLVDAGLVPHLLLHLLHSPPTFQELASATLLNLSITSPESIMATPSLLSSLSHSLDSDTSSDTVLQNVSATLYSLLSVDAYRPIIGSKKPIIKSLLSLLSSPASSARTLKDSLKALFALSLYALNRPVLVSLGAVPSLLALILREPRTGIVEDATAVVAQVAGCCESVDAMRAAAGGGGGLGALVGLARGRGGKTRENVAAALLNLARSGGERAVGNIREVEGVVEVVEAAGTSDRGRAKGEELLKVLTADRRGRRCDCWFEDDSSTQPAGSTSFPSSSSSFPSSSYSYSFSSSSASGDAF</sequence>
<dbReference type="Gene3D" id="1.25.10.10">
    <property type="entry name" value="Leucine-rich Repeat Variant"/>
    <property type="match status" value="1"/>
</dbReference>
<keyword evidence="4" id="KW-1185">Reference proteome</keyword>
<protein>
    <submittedName>
        <fullName evidence="3">U-box domain-containing protein 14</fullName>
    </submittedName>
</protein>
<evidence type="ECO:0000256" key="1">
    <source>
        <dbReference type="ARBA" id="ARBA00022786"/>
    </source>
</evidence>
<dbReference type="SMART" id="SM00185">
    <property type="entry name" value="ARM"/>
    <property type="match status" value="4"/>
</dbReference>
<evidence type="ECO:0000313" key="3">
    <source>
        <dbReference type="EMBL" id="KAJ6831919.1"/>
    </source>
</evidence>
<evidence type="ECO:0000313" key="4">
    <source>
        <dbReference type="Proteomes" id="UP001140949"/>
    </source>
</evidence>
<accession>A0AAX6GT70</accession>